<dbReference type="EMBL" id="BAABIC010000013">
    <property type="protein sequence ID" value="GAA4698041.1"/>
    <property type="molecule type" value="Genomic_DNA"/>
</dbReference>
<gene>
    <name evidence="9" type="ORF">GCM10023215_40530</name>
</gene>
<keyword evidence="6 7" id="KW-0472">Membrane</keyword>
<comment type="similarity">
    <text evidence="2 7">Belongs to the DedA family.</text>
</comment>
<dbReference type="RefSeq" id="WP_345382193.1">
    <property type="nucleotide sequence ID" value="NZ_BAABIC010000013.1"/>
</dbReference>
<evidence type="ECO:0000313" key="10">
    <source>
        <dbReference type="Proteomes" id="UP001500325"/>
    </source>
</evidence>
<keyword evidence="5 7" id="KW-1133">Transmembrane helix</keyword>
<dbReference type="Pfam" id="PF09335">
    <property type="entry name" value="VTT_dom"/>
    <property type="match status" value="1"/>
</dbReference>
<sequence length="229" mass="24715">MRQTVLALDPLGSAGPVTVWVVVLAFVFLECAFIIGLFLPGDSLLVAAGVVLAAHQHEASAWLLSAAAVVVAVAGNQVGYLIGRYTGNRIKVRRGGRFLTRQNLDRAGRFLDRWGFWSIVVARWVPWVRTLAPAIAGAARMDNRKFLVANLVGALAWVPTLMMLGYYAAGLLDRIPWVRHVAVVAAIALFVIGTAVGVVRYVLEVRKPVEEETPVDSGVAHDPAATEQP</sequence>
<feature type="domain" description="VTT" evidence="8">
    <location>
        <begin position="39"/>
        <end position="166"/>
    </location>
</feature>
<name>A0ABP8WZ69_9PSEU</name>
<dbReference type="PANTHER" id="PTHR30353:SF15">
    <property type="entry name" value="INNER MEMBRANE PROTEIN YABI"/>
    <property type="match status" value="1"/>
</dbReference>
<organism evidence="9 10">
    <name type="scientific">Pseudonocardia yuanmonensis</name>
    <dbReference type="NCBI Taxonomy" id="1095914"/>
    <lineage>
        <taxon>Bacteria</taxon>
        <taxon>Bacillati</taxon>
        <taxon>Actinomycetota</taxon>
        <taxon>Actinomycetes</taxon>
        <taxon>Pseudonocardiales</taxon>
        <taxon>Pseudonocardiaceae</taxon>
        <taxon>Pseudonocardia</taxon>
    </lineage>
</organism>
<feature type="transmembrane region" description="Helical" evidence="7">
    <location>
        <begin position="59"/>
        <end position="83"/>
    </location>
</feature>
<keyword evidence="10" id="KW-1185">Reference proteome</keyword>
<keyword evidence="4 7" id="KW-0812">Transmembrane</keyword>
<evidence type="ECO:0000256" key="2">
    <source>
        <dbReference type="ARBA" id="ARBA00010792"/>
    </source>
</evidence>
<accession>A0ABP8WZ69</accession>
<evidence type="ECO:0000313" key="9">
    <source>
        <dbReference type="EMBL" id="GAA4698041.1"/>
    </source>
</evidence>
<feature type="transmembrane region" description="Helical" evidence="7">
    <location>
        <begin position="181"/>
        <end position="203"/>
    </location>
</feature>
<reference evidence="10" key="1">
    <citation type="journal article" date="2019" name="Int. J. Syst. Evol. Microbiol.">
        <title>The Global Catalogue of Microorganisms (GCM) 10K type strain sequencing project: providing services to taxonomists for standard genome sequencing and annotation.</title>
        <authorList>
            <consortium name="The Broad Institute Genomics Platform"/>
            <consortium name="The Broad Institute Genome Sequencing Center for Infectious Disease"/>
            <person name="Wu L."/>
            <person name="Ma J."/>
        </authorList>
    </citation>
    <scope>NUCLEOTIDE SEQUENCE [LARGE SCALE GENOMIC DNA]</scope>
    <source>
        <strain evidence="10">JCM 18055</strain>
    </source>
</reference>
<dbReference type="PANTHER" id="PTHR30353">
    <property type="entry name" value="INNER MEMBRANE PROTEIN DEDA-RELATED"/>
    <property type="match status" value="1"/>
</dbReference>
<keyword evidence="3 7" id="KW-1003">Cell membrane</keyword>
<comment type="caution">
    <text evidence="9">The sequence shown here is derived from an EMBL/GenBank/DDBJ whole genome shotgun (WGS) entry which is preliminary data.</text>
</comment>
<evidence type="ECO:0000256" key="7">
    <source>
        <dbReference type="RuleBase" id="RU367016"/>
    </source>
</evidence>
<evidence type="ECO:0000256" key="5">
    <source>
        <dbReference type="ARBA" id="ARBA00022989"/>
    </source>
</evidence>
<evidence type="ECO:0000256" key="1">
    <source>
        <dbReference type="ARBA" id="ARBA00004651"/>
    </source>
</evidence>
<evidence type="ECO:0000256" key="3">
    <source>
        <dbReference type="ARBA" id="ARBA00022475"/>
    </source>
</evidence>
<comment type="subcellular location">
    <subcellularLocation>
        <location evidence="1 7">Cell membrane</location>
        <topology evidence="1 7">Multi-pass membrane protein</topology>
    </subcellularLocation>
</comment>
<evidence type="ECO:0000256" key="4">
    <source>
        <dbReference type="ARBA" id="ARBA00022692"/>
    </source>
</evidence>
<protein>
    <submittedName>
        <fullName evidence="9">DedA family protein</fullName>
    </submittedName>
</protein>
<feature type="transmembrane region" description="Helical" evidence="7">
    <location>
        <begin position="147"/>
        <end position="169"/>
    </location>
</feature>
<dbReference type="InterPro" id="IPR032818">
    <property type="entry name" value="DedA-like"/>
</dbReference>
<dbReference type="Proteomes" id="UP001500325">
    <property type="component" value="Unassembled WGS sequence"/>
</dbReference>
<evidence type="ECO:0000259" key="8">
    <source>
        <dbReference type="Pfam" id="PF09335"/>
    </source>
</evidence>
<dbReference type="InterPro" id="IPR032816">
    <property type="entry name" value="VTT_dom"/>
</dbReference>
<feature type="transmembrane region" description="Helical" evidence="7">
    <location>
        <begin position="20"/>
        <end position="39"/>
    </location>
</feature>
<proteinExistence type="inferred from homology"/>
<evidence type="ECO:0000256" key="6">
    <source>
        <dbReference type="ARBA" id="ARBA00023136"/>
    </source>
</evidence>